<sequence length="450" mass="48424">MNILVVGAGYVGLVTAACLSSKDNTVVCVDTDPSKIARLEKGIIPIYEPGLKEVVDASIAAGRLKFADGIKSGLTLLTSEADVPTLIFIAVGTPQGEDGSADLRYVLAAAKEIGQALTGPAIIINKSTVPVGTADLVKGEVAWQLFNRKCFIDFDVASNPEFLKEGAAIDDFFNPDRIVIGTQSDKTRDQLLKLYKPYVKNDSQLLTVGVKEAELIKYASNAMLATRISFMNEIANVCDRFGINVEDVRVGMGTDSRIGPAFLRPGCGYGGSCFPKDVQALVRIAQSVGVDPIVLNGVEARNKKQKQYLFEQIVAKMGKDLDGRHICVWGLAFKPDTDDMREASSIDLIRALCAAGATVTAHDPVAKEVAENVFADLLRNAKLTIVEDPVIAARNADAVVLVTEWVQYKTIDFNKVKQSVRQAVIFDGRNHLDPSALKAIGFAYSGVGRA</sequence>
<evidence type="ECO:0000313" key="13">
    <source>
        <dbReference type="EMBL" id="NDY83506.1"/>
    </source>
</evidence>
<evidence type="ECO:0000256" key="4">
    <source>
        <dbReference type="ARBA" id="ARBA00015132"/>
    </source>
</evidence>
<organism evidence="13">
    <name type="scientific">Sheuella amnicola</name>
    <dbReference type="NCBI Taxonomy" id="2707330"/>
    <lineage>
        <taxon>Bacteria</taxon>
        <taxon>Pseudomonadati</taxon>
        <taxon>Pseudomonadota</taxon>
        <taxon>Betaproteobacteria</taxon>
        <taxon>Burkholderiales</taxon>
        <taxon>Alcaligenaceae</taxon>
        <taxon>Sheuella</taxon>
    </lineage>
</organism>
<dbReference type="SMART" id="SM00984">
    <property type="entry name" value="UDPG_MGDP_dh_C"/>
    <property type="match status" value="1"/>
</dbReference>
<dbReference type="InterPro" id="IPR014026">
    <property type="entry name" value="UDP-Glc/GDP-Man_DH_dimer"/>
</dbReference>
<feature type="binding site" evidence="10">
    <location>
        <position position="334"/>
    </location>
    <ligand>
        <name>substrate</name>
    </ligand>
</feature>
<name>A0A6B2QXZ4_9BURK</name>
<dbReference type="AlphaFoldDB" id="A0A6B2QXZ4"/>
<comment type="caution">
    <text evidence="13">The sequence shown here is derived from an EMBL/GenBank/DDBJ whole genome shotgun (WGS) entry which is preliminary data.</text>
</comment>
<evidence type="ECO:0000256" key="10">
    <source>
        <dbReference type="PIRSR" id="PIRSR500134-2"/>
    </source>
</evidence>
<evidence type="ECO:0000256" key="6">
    <source>
        <dbReference type="ARBA" id="ARBA00023027"/>
    </source>
</evidence>
<reference evidence="13" key="1">
    <citation type="submission" date="2020-02" db="EMBL/GenBank/DDBJ databases">
        <authorList>
            <person name="Chen W.-M."/>
        </authorList>
    </citation>
    <scope>NUCLEOTIDE SEQUENCE</scope>
    <source>
        <strain evidence="13">NBD-18</strain>
    </source>
</reference>
<evidence type="ECO:0000256" key="11">
    <source>
        <dbReference type="PIRSR" id="PIRSR500134-3"/>
    </source>
</evidence>
<dbReference type="EC" id="1.1.1.22" evidence="3 8"/>
<gene>
    <name evidence="13" type="ORF">G3I67_09705</name>
</gene>
<dbReference type="Gene3D" id="3.40.50.720">
    <property type="entry name" value="NAD(P)-binding Rossmann-like Domain"/>
    <property type="match status" value="2"/>
</dbReference>
<comment type="similarity">
    <text evidence="2 8">Belongs to the UDP-glucose/GDP-mannose dehydrogenase family.</text>
</comment>
<feature type="binding site" evidence="10">
    <location>
        <begin position="262"/>
        <end position="266"/>
    </location>
    <ligand>
        <name>substrate</name>
    </ligand>
</feature>
<evidence type="ECO:0000256" key="3">
    <source>
        <dbReference type="ARBA" id="ARBA00012954"/>
    </source>
</evidence>
<feature type="binding site" evidence="11">
    <location>
        <position position="341"/>
    </location>
    <ligand>
        <name>NAD(+)</name>
        <dbReference type="ChEBI" id="CHEBI:57540"/>
    </ligand>
</feature>
<dbReference type="EMBL" id="JAAGRN010000005">
    <property type="protein sequence ID" value="NDY83506.1"/>
    <property type="molecule type" value="Genomic_DNA"/>
</dbReference>
<evidence type="ECO:0000256" key="5">
    <source>
        <dbReference type="ARBA" id="ARBA00023002"/>
    </source>
</evidence>
<dbReference type="PANTHER" id="PTHR43750">
    <property type="entry name" value="UDP-GLUCOSE 6-DEHYDROGENASE TUAD"/>
    <property type="match status" value="1"/>
</dbReference>
<evidence type="ECO:0000256" key="2">
    <source>
        <dbReference type="ARBA" id="ARBA00006601"/>
    </source>
</evidence>
<keyword evidence="6 8" id="KW-0520">NAD</keyword>
<dbReference type="Pfam" id="PF03720">
    <property type="entry name" value="UDPG_MGDP_dh_C"/>
    <property type="match status" value="1"/>
</dbReference>
<dbReference type="PIRSF" id="PIRSF500134">
    <property type="entry name" value="UDPglc_DH_bac"/>
    <property type="match status" value="1"/>
</dbReference>
<dbReference type="PIRSF" id="PIRSF000124">
    <property type="entry name" value="UDPglc_GDPman_dh"/>
    <property type="match status" value="1"/>
</dbReference>
<dbReference type="Pfam" id="PF03721">
    <property type="entry name" value="UDPG_MGDP_dh_N"/>
    <property type="match status" value="1"/>
</dbReference>
<feature type="binding site" evidence="11">
    <location>
        <position position="276"/>
    </location>
    <ligand>
        <name>NAD(+)</name>
        <dbReference type="ChEBI" id="CHEBI:57540"/>
    </ligand>
</feature>
<feature type="binding site" evidence="11">
    <location>
        <position position="93"/>
    </location>
    <ligand>
        <name>NAD(+)</name>
        <dbReference type="ChEBI" id="CHEBI:57540"/>
    </ligand>
</feature>
<dbReference type="GO" id="GO:0003979">
    <property type="term" value="F:UDP-glucose 6-dehydrogenase activity"/>
    <property type="evidence" value="ECO:0007669"/>
    <property type="project" value="UniProtKB-EC"/>
</dbReference>
<dbReference type="RefSeq" id="WP_163654723.1">
    <property type="nucleotide sequence ID" value="NZ_JAAGRN010000005.1"/>
</dbReference>
<dbReference type="PANTHER" id="PTHR43750:SF3">
    <property type="entry name" value="UDP-GLUCOSE 6-DEHYDROGENASE TUAD"/>
    <property type="match status" value="1"/>
</dbReference>
<dbReference type="InterPro" id="IPR001732">
    <property type="entry name" value="UDP-Glc/GDP-Man_DH_N"/>
</dbReference>
<dbReference type="InterPro" id="IPR008927">
    <property type="entry name" value="6-PGluconate_DH-like_C_sf"/>
</dbReference>
<dbReference type="Pfam" id="PF00984">
    <property type="entry name" value="UDPG_MGDP_dh"/>
    <property type="match status" value="1"/>
</dbReference>
<feature type="domain" description="UDP-glucose/GDP-mannose dehydrogenase C-terminal" evidence="12">
    <location>
        <begin position="327"/>
        <end position="434"/>
    </location>
</feature>
<feature type="binding site" evidence="10">
    <location>
        <position position="217"/>
    </location>
    <ligand>
        <name>substrate</name>
    </ligand>
</feature>
<evidence type="ECO:0000256" key="9">
    <source>
        <dbReference type="PIRSR" id="PIRSR500134-1"/>
    </source>
</evidence>
<dbReference type="GO" id="GO:0000271">
    <property type="term" value="P:polysaccharide biosynthetic process"/>
    <property type="evidence" value="ECO:0007669"/>
    <property type="project" value="InterPro"/>
</dbReference>
<accession>A0A6B2QXZ4</accession>
<comment type="catalytic activity">
    <reaction evidence="7 8">
        <text>UDP-alpha-D-glucose + 2 NAD(+) + H2O = UDP-alpha-D-glucuronate + 2 NADH + 3 H(+)</text>
        <dbReference type="Rhea" id="RHEA:23596"/>
        <dbReference type="ChEBI" id="CHEBI:15377"/>
        <dbReference type="ChEBI" id="CHEBI:15378"/>
        <dbReference type="ChEBI" id="CHEBI:57540"/>
        <dbReference type="ChEBI" id="CHEBI:57945"/>
        <dbReference type="ChEBI" id="CHEBI:58052"/>
        <dbReference type="ChEBI" id="CHEBI:58885"/>
        <dbReference type="EC" id="1.1.1.22"/>
    </reaction>
</comment>
<dbReference type="Gene3D" id="1.20.5.100">
    <property type="entry name" value="Cytochrome c1, transmembrane anchor, C-terminal"/>
    <property type="match status" value="1"/>
</dbReference>
<evidence type="ECO:0000256" key="8">
    <source>
        <dbReference type="PIRNR" id="PIRNR000124"/>
    </source>
</evidence>
<feature type="binding site" evidence="11">
    <location>
        <position position="165"/>
    </location>
    <ligand>
        <name>NAD(+)</name>
        <dbReference type="ChEBI" id="CHEBI:57540"/>
    </ligand>
</feature>
<dbReference type="InterPro" id="IPR017476">
    <property type="entry name" value="UDP-Glc/GDP-Man"/>
</dbReference>
<feature type="binding site" evidence="11">
    <location>
        <position position="35"/>
    </location>
    <ligand>
        <name>NAD(+)</name>
        <dbReference type="ChEBI" id="CHEBI:57540"/>
    </ligand>
</feature>
<feature type="binding site" evidence="10">
    <location>
        <begin position="162"/>
        <end position="165"/>
    </location>
    <ligand>
        <name>substrate</name>
    </ligand>
</feature>
<dbReference type="SUPFAM" id="SSF52413">
    <property type="entry name" value="UDP-glucose/GDP-mannose dehydrogenase C-terminal domain"/>
    <property type="match status" value="1"/>
</dbReference>
<dbReference type="NCBIfam" id="TIGR03026">
    <property type="entry name" value="NDP-sugDHase"/>
    <property type="match status" value="1"/>
</dbReference>
<protein>
    <recommendedName>
        <fullName evidence="4 8">UDP-glucose 6-dehydrogenase</fullName>
        <ecNumber evidence="3 8">1.1.1.22</ecNumber>
    </recommendedName>
</protein>
<proteinExistence type="inferred from homology"/>
<dbReference type="GO" id="GO:0006065">
    <property type="term" value="P:UDP-glucuronate biosynthetic process"/>
    <property type="evidence" value="ECO:0007669"/>
    <property type="project" value="UniProtKB-UniPathway"/>
</dbReference>
<comment type="pathway">
    <text evidence="1">Nucleotide-sugar biosynthesis; UDP-alpha-D-glucuronate biosynthesis; UDP-alpha-D-glucuronate from UDP-alpha-D-glucose: step 1/1.</text>
</comment>
<evidence type="ECO:0000259" key="12">
    <source>
        <dbReference type="SMART" id="SM00984"/>
    </source>
</evidence>
<evidence type="ECO:0000256" key="1">
    <source>
        <dbReference type="ARBA" id="ARBA00004701"/>
    </source>
</evidence>
<feature type="binding site" evidence="11">
    <location>
        <position position="128"/>
    </location>
    <ligand>
        <name>NAD(+)</name>
        <dbReference type="ChEBI" id="CHEBI:57540"/>
    </ligand>
</feature>
<dbReference type="InterPro" id="IPR036220">
    <property type="entry name" value="UDP-Glc/GDP-Man_DH_C_sf"/>
</dbReference>
<evidence type="ECO:0000256" key="7">
    <source>
        <dbReference type="ARBA" id="ARBA00047473"/>
    </source>
</evidence>
<feature type="active site" description="Nucleophile" evidence="9">
    <location>
        <position position="273"/>
    </location>
</feature>
<dbReference type="InterPro" id="IPR028357">
    <property type="entry name" value="UDPglc_DH_bac"/>
</dbReference>
<dbReference type="SUPFAM" id="SSF48179">
    <property type="entry name" value="6-phosphogluconate dehydrogenase C-terminal domain-like"/>
    <property type="match status" value="1"/>
</dbReference>
<feature type="binding site" evidence="10">
    <location>
        <position position="270"/>
    </location>
    <ligand>
        <name>substrate</name>
    </ligand>
</feature>
<dbReference type="InterPro" id="IPR036291">
    <property type="entry name" value="NAD(P)-bd_dom_sf"/>
</dbReference>
<keyword evidence="5 8" id="KW-0560">Oxidoreductase</keyword>
<dbReference type="InterPro" id="IPR014027">
    <property type="entry name" value="UDP-Glc/GDP-Man_DH_C"/>
</dbReference>
<feature type="binding site" evidence="11">
    <location>
        <position position="30"/>
    </location>
    <ligand>
        <name>NAD(+)</name>
        <dbReference type="ChEBI" id="CHEBI:57540"/>
    </ligand>
</feature>
<dbReference type="UniPathway" id="UPA00038">
    <property type="reaction ID" value="UER00491"/>
</dbReference>
<dbReference type="SUPFAM" id="SSF51735">
    <property type="entry name" value="NAD(P)-binding Rossmann-fold domains"/>
    <property type="match status" value="1"/>
</dbReference>
<dbReference type="GO" id="GO:0051287">
    <property type="term" value="F:NAD binding"/>
    <property type="evidence" value="ECO:0007669"/>
    <property type="project" value="InterPro"/>
</dbReference>